<comment type="caution">
    <text evidence="2">The sequence shown here is derived from an EMBL/GenBank/DDBJ whole genome shotgun (WGS) entry which is preliminary data.</text>
</comment>
<organism evidence="2 3">
    <name type="scientific">Aureobasidium melanogenum</name>
    <name type="common">Aureobasidium pullulans var. melanogenum</name>
    <dbReference type="NCBI Taxonomy" id="46634"/>
    <lineage>
        <taxon>Eukaryota</taxon>
        <taxon>Fungi</taxon>
        <taxon>Dikarya</taxon>
        <taxon>Ascomycota</taxon>
        <taxon>Pezizomycotina</taxon>
        <taxon>Dothideomycetes</taxon>
        <taxon>Dothideomycetidae</taxon>
        <taxon>Dothideales</taxon>
        <taxon>Saccotheciaceae</taxon>
        <taxon>Aureobasidium</taxon>
    </lineage>
</organism>
<gene>
    <name evidence="2" type="ORF">KCU76_g4058</name>
</gene>
<protein>
    <submittedName>
        <fullName evidence="2">Uncharacterized protein</fullName>
    </submittedName>
</protein>
<dbReference type="Proteomes" id="UP000779574">
    <property type="component" value="Unassembled WGS sequence"/>
</dbReference>
<sequence>MSIPTARPDSLGPTDKPCLDLTDGDSWKDFKEDLQALHKRIDTVLDAQARAMDLGNFANRMVGHTERLSDKHAELDLLGKQVVEMEKCARLINDQSSDEVNKAISASLSIADKVVKKTKKDIIKIGRLADNVKRDKKVAKTLKSLEVGMLDVTAPILNLPSQLAGLTAAPHAVLGPLLQALQTAHDAAPPALPAPTSLNQSHINARDYLPTYHSRQSAADAAQPTEGTRQSAEQSPHHTADSLQTAQESHHHTAATRHSVNQKESP</sequence>
<name>A0A9P8JCM0_AURME</name>
<evidence type="ECO:0000313" key="2">
    <source>
        <dbReference type="EMBL" id="KAG9696022.1"/>
    </source>
</evidence>
<reference evidence="2" key="2">
    <citation type="submission" date="2021-08" db="EMBL/GenBank/DDBJ databases">
        <authorList>
            <person name="Gostincar C."/>
            <person name="Sun X."/>
            <person name="Song Z."/>
            <person name="Gunde-Cimerman N."/>
        </authorList>
    </citation>
    <scope>NUCLEOTIDE SEQUENCE</scope>
    <source>
        <strain evidence="2">EXF-9911</strain>
    </source>
</reference>
<dbReference type="AlphaFoldDB" id="A0A9P8JCM0"/>
<reference evidence="2" key="1">
    <citation type="journal article" date="2021" name="J Fungi (Basel)">
        <title>Virulence traits and population genomics of the black yeast Aureobasidium melanogenum.</title>
        <authorList>
            <person name="Cernosa A."/>
            <person name="Sun X."/>
            <person name="Gostincar C."/>
            <person name="Fang C."/>
            <person name="Gunde-Cimerman N."/>
            <person name="Song Z."/>
        </authorList>
    </citation>
    <scope>NUCLEOTIDE SEQUENCE</scope>
    <source>
        <strain evidence="2">EXF-9911</strain>
    </source>
</reference>
<accession>A0A9P8JCM0</accession>
<feature type="compositionally biased region" description="Polar residues" evidence="1">
    <location>
        <begin position="225"/>
        <end position="234"/>
    </location>
</feature>
<feature type="compositionally biased region" description="Polar residues" evidence="1">
    <location>
        <begin position="256"/>
        <end position="266"/>
    </location>
</feature>
<feature type="region of interest" description="Disordered" evidence="1">
    <location>
        <begin position="214"/>
        <end position="266"/>
    </location>
</feature>
<proteinExistence type="predicted"/>
<feature type="non-terminal residue" evidence="2">
    <location>
        <position position="266"/>
    </location>
</feature>
<evidence type="ECO:0000256" key="1">
    <source>
        <dbReference type="SAM" id="MobiDB-lite"/>
    </source>
</evidence>
<evidence type="ECO:0000313" key="3">
    <source>
        <dbReference type="Proteomes" id="UP000779574"/>
    </source>
</evidence>
<dbReference type="EMBL" id="JAHFXF010000114">
    <property type="protein sequence ID" value="KAG9696022.1"/>
    <property type="molecule type" value="Genomic_DNA"/>
</dbReference>